<feature type="transmembrane region" description="Helical" evidence="2">
    <location>
        <begin position="455"/>
        <end position="480"/>
    </location>
</feature>
<keyword evidence="3" id="KW-0378">Hydrolase</keyword>
<evidence type="ECO:0000313" key="4">
    <source>
        <dbReference type="Proteomes" id="UP001597119"/>
    </source>
</evidence>
<dbReference type="PANTHER" id="PTHR43471">
    <property type="entry name" value="ABC TRANSPORTER PERMEASE"/>
    <property type="match status" value="1"/>
</dbReference>
<feature type="transmembrane region" description="Helical" evidence="2">
    <location>
        <begin position="296"/>
        <end position="315"/>
    </location>
</feature>
<keyword evidence="2" id="KW-1133">Transmembrane helix</keyword>
<evidence type="ECO:0000313" key="3">
    <source>
        <dbReference type="EMBL" id="MFD1588988.1"/>
    </source>
</evidence>
<feature type="transmembrane region" description="Helical" evidence="2">
    <location>
        <begin position="26"/>
        <end position="44"/>
    </location>
</feature>
<gene>
    <name evidence="3" type="ORF">ACFR9U_18570</name>
</gene>
<feature type="transmembrane region" description="Helical" evidence="2">
    <location>
        <begin position="601"/>
        <end position="622"/>
    </location>
</feature>
<dbReference type="GO" id="GO:0008237">
    <property type="term" value="F:metallopeptidase activity"/>
    <property type="evidence" value="ECO:0007669"/>
    <property type="project" value="UniProtKB-KW"/>
</dbReference>
<proteinExistence type="predicted"/>
<keyword evidence="2" id="KW-0812">Transmembrane</keyword>
<dbReference type="EMBL" id="JBHUDJ010000014">
    <property type="protein sequence ID" value="MFD1588988.1"/>
    <property type="molecule type" value="Genomic_DNA"/>
</dbReference>
<dbReference type="Proteomes" id="UP001597119">
    <property type="component" value="Unassembled WGS sequence"/>
</dbReference>
<sequence length="626" mass="65081">MKLRKVLRIARWEVTKNAGGVDRKTIAVAAIALLAAGLVAPYAATQGIALDRGIYRVGVSEESPYHQVVADDPTFVAREPSEDALEDEEIDVLVPQFGPPEPAESVKGEAALSELRSTVKQYNDRQMRQEPNRSAAFPVAVTLQYVEREQVQDVIAPGRTGSSETGDDTDQTDEETGSDTGGADGEQSGDGTEAGADGSVESPQASDGDTVAGGGGGNVGGLAGALAGGNASGTPADISPPFPFQSLVLAFLFVLPLNFIIQAYGSTMLSERLNRRGELLLVSPVTRFDIIGGKTLPYFGAAITMAALIAGGLQFPDVSPLSVGTSVLAITPIALLFLAATFVGAMFARSFKELTFVTVTVTVSLTTYAFVPAIFTDVGAVALISPLTIVVRNLQGQAVTLSEFAFSTLPPTLTAGVLFALGAGIYREEDMFTQRSIPLKVLDALAARIRGKWSVAAVSALLLPFVFVTELIGVAMLFAIPEALSVPAILVIVVVVEEIAKSLHVYAGYAHSRFEAGLTPALIAGAFSGLGFFVGEKLTLLAQLVSLPDQVLVGQAALATGTGAGAPSIPVVIAFLLAPLLLHVVTAAISAVGASRNRRTYAVALVIAMAIHFGYNFTVVSASGAF</sequence>
<organism evidence="3 4">
    <name type="scientific">Halorientalis brevis</name>
    <dbReference type="NCBI Taxonomy" id="1126241"/>
    <lineage>
        <taxon>Archaea</taxon>
        <taxon>Methanobacteriati</taxon>
        <taxon>Methanobacteriota</taxon>
        <taxon>Stenosarchaea group</taxon>
        <taxon>Halobacteria</taxon>
        <taxon>Halobacteriales</taxon>
        <taxon>Haloarculaceae</taxon>
        <taxon>Halorientalis</taxon>
    </lineage>
</organism>
<feature type="transmembrane region" description="Helical" evidence="2">
    <location>
        <begin position="354"/>
        <end position="384"/>
    </location>
</feature>
<protein>
    <submittedName>
        <fullName evidence="3">PrsW family intramembrane metalloprotease</fullName>
    </submittedName>
</protein>
<keyword evidence="3" id="KW-0645">Protease</keyword>
<evidence type="ECO:0000256" key="1">
    <source>
        <dbReference type="SAM" id="MobiDB-lite"/>
    </source>
</evidence>
<feature type="transmembrane region" description="Helical" evidence="2">
    <location>
        <begin position="327"/>
        <end position="347"/>
    </location>
</feature>
<comment type="caution">
    <text evidence="3">The sequence shown here is derived from an EMBL/GenBank/DDBJ whole genome shotgun (WGS) entry which is preliminary data.</text>
</comment>
<reference evidence="3 4" key="1">
    <citation type="journal article" date="2019" name="Int. J. Syst. Evol. Microbiol.">
        <title>The Global Catalogue of Microorganisms (GCM) 10K type strain sequencing project: providing services to taxonomists for standard genome sequencing and annotation.</title>
        <authorList>
            <consortium name="The Broad Institute Genomics Platform"/>
            <consortium name="The Broad Institute Genome Sequencing Center for Infectious Disease"/>
            <person name="Wu L."/>
            <person name="Ma J."/>
        </authorList>
    </citation>
    <scope>NUCLEOTIDE SEQUENCE [LARGE SCALE GENOMIC DNA]</scope>
    <source>
        <strain evidence="3 4">CGMCC 1.12125</strain>
    </source>
</reference>
<feature type="transmembrane region" description="Helical" evidence="2">
    <location>
        <begin position="571"/>
        <end position="594"/>
    </location>
</feature>
<keyword evidence="2" id="KW-0472">Membrane</keyword>
<keyword evidence="4" id="KW-1185">Reference proteome</keyword>
<feature type="transmembrane region" description="Helical" evidence="2">
    <location>
        <begin position="244"/>
        <end position="265"/>
    </location>
</feature>
<dbReference type="AlphaFoldDB" id="A0ABD6CFK2"/>
<feature type="region of interest" description="Disordered" evidence="1">
    <location>
        <begin position="152"/>
        <end position="216"/>
    </location>
</feature>
<name>A0ABD6CFK2_9EURY</name>
<accession>A0ABD6CFK2</accession>
<feature type="compositionally biased region" description="Acidic residues" evidence="1">
    <location>
        <begin position="165"/>
        <end position="177"/>
    </location>
</feature>
<feature type="transmembrane region" description="Helical" evidence="2">
    <location>
        <begin position="516"/>
        <end position="535"/>
    </location>
</feature>
<dbReference type="RefSeq" id="WP_247378639.1">
    <property type="nucleotide sequence ID" value="NZ_JALLGV010000005.1"/>
</dbReference>
<evidence type="ECO:0000256" key="2">
    <source>
        <dbReference type="SAM" id="Phobius"/>
    </source>
</evidence>
<keyword evidence="3" id="KW-0482">Metalloprotease</keyword>
<feature type="transmembrane region" description="Helical" evidence="2">
    <location>
        <begin position="486"/>
        <end position="509"/>
    </location>
</feature>
<feature type="transmembrane region" description="Helical" evidence="2">
    <location>
        <begin position="404"/>
        <end position="426"/>
    </location>
</feature>